<dbReference type="GO" id="GO:0009254">
    <property type="term" value="P:peptidoglycan turnover"/>
    <property type="evidence" value="ECO:0007669"/>
    <property type="project" value="TreeGrafter"/>
</dbReference>
<dbReference type="Gene3D" id="3.40.80.10">
    <property type="entry name" value="Peptidoglycan recognition protein-like"/>
    <property type="match status" value="1"/>
</dbReference>
<keyword evidence="6" id="KW-0812">Transmembrane</keyword>
<dbReference type="GO" id="GO:0008745">
    <property type="term" value="F:N-acetylmuramoyl-L-alanine amidase activity"/>
    <property type="evidence" value="ECO:0007669"/>
    <property type="project" value="UniProtKB-EC"/>
</dbReference>
<keyword evidence="6" id="KW-0472">Membrane</keyword>
<accession>A0A4R3M554</accession>
<dbReference type="PANTHER" id="PTHR30417:SF1">
    <property type="entry name" value="N-ACETYLMURAMOYL-L-ALANINE AMIDASE AMID"/>
    <property type="match status" value="1"/>
</dbReference>
<dbReference type="GO" id="GO:0009253">
    <property type="term" value="P:peptidoglycan catabolic process"/>
    <property type="evidence" value="ECO:0007669"/>
    <property type="project" value="InterPro"/>
</dbReference>
<dbReference type="InterPro" id="IPR002502">
    <property type="entry name" value="Amidase_domain"/>
</dbReference>
<comment type="catalytic activity">
    <reaction evidence="1">
        <text>Hydrolyzes the link between N-acetylmuramoyl residues and L-amino acid residues in certain cell-wall glycopeptides.</text>
        <dbReference type="EC" id="3.5.1.28"/>
    </reaction>
</comment>
<dbReference type="InterPro" id="IPR036505">
    <property type="entry name" value="Amidase/PGRP_sf"/>
</dbReference>
<dbReference type="OrthoDB" id="9794842at2"/>
<dbReference type="PANTHER" id="PTHR30417">
    <property type="entry name" value="N-ACETYLMURAMOYL-L-ALANINE AMIDASE AMID"/>
    <property type="match status" value="1"/>
</dbReference>
<evidence type="ECO:0000256" key="1">
    <source>
        <dbReference type="ARBA" id="ARBA00001561"/>
    </source>
</evidence>
<keyword evidence="6" id="KW-1133">Transmembrane helix</keyword>
<evidence type="ECO:0000256" key="6">
    <source>
        <dbReference type="SAM" id="Phobius"/>
    </source>
</evidence>
<evidence type="ECO:0000313" key="9">
    <source>
        <dbReference type="Proteomes" id="UP000295525"/>
    </source>
</evidence>
<dbReference type="SUPFAM" id="SSF55846">
    <property type="entry name" value="N-acetylmuramoyl-L-alanine amidase-like"/>
    <property type="match status" value="1"/>
</dbReference>
<dbReference type="Gene3D" id="1.10.101.10">
    <property type="entry name" value="PGBD-like superfamily/PGBD"/>
    <property type="match status" value="1"/>
</dbReference>
<keyword evidence="5" id="KW-0961">Cell wall biogenesis/degradation</keyword>
<dbReference type="Pfam" id="PF01471">
    <property type="entry name" value="PG_binding_1"/>
    <property type="match status" value="1"/>
</dbReference>
<dbReference type="GO" id="GO:0019867">
    <property type="term" value="C:outer membrane"/>
    <property type="evidence" value="ECO:0007669"/>
    <property type="project" value="TreeGrafter"/>
</dbReference>
<comment type="caution">
    <text evidence="8">The sequence shown here is derived from an EMBL/GenBank/DDBJ whole genome shotgun (WGS) entry which is preliminary data.</text>
</comment>
<evidence type="ECO:0000259" key="7">
    <source>
        <dbReference type="SMART" id="SM00644"/>
    </source>
</evidence>
<evidence type="ECO:0000256" key="2">
    <source>
        <dbReference type="ARBA" id="ARBA00007553"/>
    </source>
</evidence>
<evidence type="ECO:0000256" key="4">
    <source>
        <dbReference type="ARBA" id="ARBA00022801"/>
    </source>
</evidence>
<dbReference type="Proteomes" id="UP000295525">
    <property type="component" value="Unassembled WGS sequence"/>
</dbReference>
<organism evidence="8 9">
    <name type="scientific">Paralcaligenes ureilyticus</name>
    <dbReference type="NCBI Taxonomy" id="627131"/>
    <lineage>
        <taxon>Bacteria</taxon>
        <taxon>Pseudomonadati</taxon>
        <taxon>Pseudomonadota</taxon>
        <taxon>Betaproteobacteria</taxon>
        <taxon>Burkholderiales</taxon>
        <taxon>Alcaligenaceae</taxon>
        <taxon>Paralcaligenes</taxon>
    </lineage>
</organism>
<dbReference type="InterPro" id="IPR036366">
    <property type="entry name" value="PGBDSf"/>
</dbReference>
<protein>
    <recommendedName>
        <fullName evidence="3">N-acetylmuramoyl-L-alanine amidase</fullName>
        <ecNumber evidence="3">3.5.1.28</ecNumber>
    </recommendedName>
</protein>
<gene>
    <name evidence="8" type="ORF">EDC26_10545</name>
</gene>
<dbReference type="CDD" id="cd06583">
    <property type="entry name" value="PGRP"/>
    <property type="match status" value="1"/>
</dbReference>
<dbReference type="Pfam" id="PF01510">
    <property type="entry name" value="Amidase_2"/>
    <property type="match status" value="1"/>
</dbReference>
<dbReference type="AlphaFoldDB" id="A0A4R3M554"/>
<dbReference type="InterPro" id="IPR002477">
    <property type="entry name" value="Peptidoglycan-bd-like"/>
</dbReference>
<dbReference type="InterPro" id="IPR051206">
    <property type="entry name" value="NAMLAA_amidase_2"/>
</dbReference>
<evidence type="ECO:0000313" key="8">
    <source>
        <dbReference type="EMBL" id="TCT08494.1"/>
    </source>
</evidence>
<dbReference type="SUPFAM" id="SSF47090">
    <property type="entry name" value="PGBD-like"/>
    <property type="match status" value="1"/>
</dbReference>
<proteinExistence type="inferred from homology"/>
<name>A0A4R3M554_9BURK</name>
<reference evidence="8 9" key="1">
    <citation type="submission" date="2019-03" db="EMBL/GenBank/DDBJ databases">
        <title>Genomic Encyclopedia of Type Strains, Phase IV (KMG-IV): sequencing the most valuable type-strain genomes for metagenomic binning, comparative biology and taxonomic classification.</title>
        <authorList>
            <person name="Goeker M."/>
        </authorList>
    </citation>
    <scope>NUCLEOTIDE SEQUENCE [LARGE SCALE GENOMIC DNA]</scope>
    <source>
        <strain evidence="8 9">DSM 24591</strain>
    </source>
</reference>
<feature type="domain" description="N-acetylmuramoyl-L-alanine amidase" evidence="7">
    <location>
        <begin position="50"/>
        <end position="187"/>
    </location>
</feature>
<keyword evidence="9" id="KW-1185">Reference proteome</keyword>
<dbReference type="GO" id="GO:0071555">
    <property type="term" value="P:cell wall organization"/>
    <property type="evidence" value="ECO:0007669"/>
    <property type="project" value="UniProtKB-KW"/>
</dbReference>
<dbReference type="EC" id="3.5.1.28" evidence="3"/>
<dbReference type="SMART" id="SM00644">
    <property type="entry name" value="Ami_2"/>
    <property type="match status" value="1"/>
</dbReference>
<evidence type="ECO:0000256" key="3">
    <source>
        <dbReference type="ARBA" id="ARBA00011901"/>
    </source>
</evidence>
<evidence type="ECO:0000256" key="5">
    <source>
        <dbReference type="ARBA" id="ARBA00023316"/>
    </source>
</evidence>
<keyword evidence="4" id="KW-0378">Hydrolase</keyword>
<feature type="transmembrane region" description="Helical" evidence="6">
    <location>
        <begin position="23"/>
        <end position="43"/>
    </location>
</feature>
<sequence length="280" mass="31100">MCGDSARVENGTHKGCRYINNRILALFTVLGLTTLLAACSSYAPGGLRIDRSIQAKSQDSRVELVVLHYTAADRAQSLKILSEQNVSSHYLITDDAVPHVYQLVGEDRRAWHAGISQWYGRNNLNAASIGIEIVNQGPEGVHWAAYTPAQISTVITLLRGIIQRHQIKPYNVVGHSDIAPQRKTDPGPAFPWKQLAQAGIGRWYDEAQAGLYKRQFEREGLPDVCWFQKELERLGYQTSTSGVLDLATKNVIAAFQMHYRPSRYDGMPDAETAAILKALP</sequence>
<dbReference type="EMBL" id="SMAJ01000005">
    <property type="protein sequence ID" value="TCT08494.1"/>
    <property type="molecule type" value="Genomic_DNA"/>
</dbReference>
<comment type="similarity">
    <text evidence="2">Belongs to the N-acetylmuramoyl-L-alanine amidase 2 family.</text>
</comment>
<dbReference type="FunFam" id="3.40.80.10:FF:000003">
    <property type="entry name" value="N-acetylmuramoyl-L-alanine amidase"/>
    <property type="match status" value="1"/>
</dbReference>
<dbReference type="InterPro" id="IPR036365">
    <property type="entry name" value="PGBD-like_sf"/>
</dbReference>